<dbReference type="PANTHER" id="PTHR30502">
    <property type="entry name" value="2-KETO-3-DEOXY-L-RHAMNONATE ALDOLASE"/>
    <property type="match status" value="1"/>
</dbReference>
<evidence type="ECO:0000313" key="6">
    <source>
        <dbReference type="Proteomes" id="UP000000321"/>
    </source>
</evidence>
<dbReference type="AlphaFoldDB" id="Q1YE99"/>
<dbReference type="GO" id="GO:0005737">
    <property type="term" value="C:cytoplasm"/>
    <property type="evidence" value="ECO:0007669"/>
    <property type="project" value="TreeGrafter"/>
</dbReference>
<dbReference type="HOGENOM" id="CLU_059964_3_2_5"/>
<dbReference type="BioCyc" id="AURANTIMONAS:SI859A1_01176-MONOMER"/>
<dbReference type="RefSeq" id="WP_009209038.1">
    <property type="nucleotide sequence ID" value="NZ_BBWP01000033.1"/>
</dbReference>
<dbReference type="Gene3D" id="3.20.20.60">
    <property type="entry name" value="Phosphoenolpyruvate-binding domains"/>
    <property type="match status" value="1"/>
</dbReference>
<keyword evidence="3" id="KW-0456">Lyase</keyword>
<dbReference type="PANTHER" id="PTHR30502:SF0">
    <property type="entry name" value="PHOSPHOENOLPYRUVATE CARBOXYLASE FAMILY PROTEIN"/>
    <property type="match status" value="1"/>
</dbReference>
<evidence type="ECO:0000256" key="1">
    <source>
        <dbReference type="ARBA" id="ARBA00005568"/>
    </source>
</evidence>
<proteinExistence type="inferred from homology"/>
<dbReference type="GO" id="GO:0016832">
    <property type="term" value="F:aldehyde-lyase activity"/>
    <property type="evidence" value="ECO:0007669"/>
    <property type="project" value="TreeGrafter"/>
</dbReference>
<feature type="domain" description="HpcH/HpaI aldolase/citrate lyase" evidence="4">
    <location>
        <begin position="19"/>
        <end position="241"/>
    </location>
</feature>
<evidence type="ECO:0000313" key="5">
    <source>
        <dbReference type="EMBL" id="EAS48692.1"/>
    </source>
</evidence>
<protein>
    <submittedName>
        <fullName evidence="5">Putative hydroxyacid aldolase</fullName>
    </submittedName>
</protein>
<dbReference type="InterPro" id="IPR040442">
    <property type="entry name" value="Pyrv_kinase-like_dom_sf"/>
</dbReference>
<reference evidence="5 6" key="1">
    <citation type="journal article" date="2008" name="Appl. Environ. Microbiol.">
        <title>Genomic insights into Mn(II) oxidation by the marine alphaproteobacterium Aurantimonas sp. strain SI85-9A1.</title>
        <authorList>
            <person name="Dick G.J."/>
            <person name="Podell S."/>
            <person name="Johnson H.A."/>
            <person name="Rivera-Espinoza Y."/>
            <person name="Bernier-Latmani R."/>
            <person name="McCarthy J.K."/>
            <person name="Torpey J.W."/>
            <person name="Clement B.G."/>
            <person name="Gaasterland T."/>
            <person name="Tebo B.M."/>
        </authorList>
    </citation>
    <scope>NUCLEOTIDE SEQUENCE [LARGE SCALE GENOMIC DNA]</scope>
    <source>
        <strain evidence="5 6">SI85-9A1</strain>
    </source>
</reference>
<evidence type="ECO:0000256" key="2">
    <source>
        <dbReference type="ARBA" id="ARBA00022723"/>
    </source>
</evidence>
<organism evidence="5 6">
    <name type="scientific">Aurantimonas manganoxydans (strain ATCC BAA-1229 / DSM 21871 / SI85-9A1)</name>
    <dbReference type="NCBI Taxonomy" id="287752"/>
    <lineage>
        <taxon>Bacteria</taxon>
        <taxon>Pseudomonadati</taxon>
        <taxon>Pseudomonadota</taxon>
        <taxon>Alphaproteobacteria</taxon>
        <taxon>Hyphomicrobiales</taxon>
        <taxon>Aurantimonadaceae</taxon>
        <taxon>Aurantimonas</taxon>
    </lineage>
</organism>
<gene>
    <name evidence="5" type="ORF">SI859A1_01176</name>
</gene>
<dbReference type="GO" id="GO:0046872">
    <property type="term" value="F:metal ion binding"/>
    <property type="evidence" value="ECO:0007669"/>
    <property type="project" value="UniProtKB-KW"/>
</dbReference>
<dbReference type="InterPro" id="IPR015813">
    <property type="entry name" value="Pyrv/PenolPyrv_kinase-like_dom"/>
</dbReference>
<dbReference type="EMBL" id="AAPJ01000008">
    <property type="protein sequence ID" value="EAS48692.1"/>
    <property type="molecule type" value="Genomic_DNA"/>
</dbReference>
<dbReference type="InterPro" id="IPR005000">
    <property type="entry name" value="Aldolase/citrate-lyase_domain"/>
</dbReference>
<dbReference type="InterPro" id="IPR050251">
    <property type="entry name" value="HpcH-HpaI_aldolase"/>
</dbReference>
<dbReference type="Proteomes" id="UP000000321">
    <property type="component" value="Unassembled WGS sequence"/>
</dbReference>
<keyword evidence="2" id="KW-0479">Metal-binding</keyword>
<dbReference type="Pfam" id="PF03328">
    <property type="entry name" value="HpcH_HpaI"/>
    <property type="match status" value="1"/>
</dbReference>
<evidence type="ECO:0000256" key="3">
    <source>
        <dbReference type="ARBA" id="ARBA00023239"/>
    </source>
</evidence>
<dbReference type="SUPFAM" id="SSF51621">
    <property type="entry name" value="Phosphoenolpyruvate/pyruvate domain"/>
    <property type="match status" value="1"/>
</dbReference>
<comment type="caution">
    <text evidence="5">The sequence shown here is derived from an EMBL/GenBank/DDBJ whole genome shotgun (WGS) entry which is preliminary data.</text>
</comment>
<sequence length="256" mass="26874">MALPKLRSRLGEGSFVLSCWLGIPEPLVHEAFLRADFDVATFDVQHGLFDVGSLRVAIERAVLLNKPALVRLPIEDRSLGARCLDFGATGLIMPMIETAEDARAFVSAVKYPPVGLRSYGPTRAAQLHNYGNRGGYVPEARIETLAFAMIETAAALDNLPEILAIEGLDGIFVGPSDLSIALSGDGTLDPGSEKTEATIRDLAASAAAAGKIAAIYAMTAEDAKRYRGYGYRMACVGSDFGVLGAGAAALAKAASA</sequence>
<accession>Q1YE99</accession>
<dbReference type="OrthoDB" id="9802624at2"/>
<name>Q1YE99_AURMS</name>
<keyword evidence="6" id="KW-1185">Reference proteome</keyword>
<evidence type="ECO:0000259" key="4">
    <source>
        <dbReference type="Pfam" id="PF03328"/>
    </source>
</evidence>
<comment type="similarity">
    <text evidence="1">Belongs to the HpcH/HpaI aldolase family.</text>
</comment>